<comment type="caution">
    <text evidence="8">The sequence shown here is derived from an EMBL/GenBank/DDBJ whole genome shotgun (WGS) entry which is preliminary data.</text>
</comment>
<keyword evidence="5" id="KW-0378">Hydrolase</keyword>
<dbReference type="InterPro" id="IPR051238">
    <property type="entry name" value="GDSL_esterase/lipase"/>
</dbReference>
<sequence>MGDSQTDNGNNNFLSTQAKVNYLPYGIDYPDGPSGRFSNGRNVPDFLAEYLGFEKPIPPFANAKGREILKGVNYASGGAGILDDTGKALGDRISLNMQLRNHYTTAFKIALLLGNATLARYRLNKCLYIVNMGNNDYLNNYLQPKYYRTSTLYTPQEYAAFLIKQYSMQLRTLYEYGARKIVVYEVATLGCLPEVLSITKPTNNKSSCDDSINNAMQLFNNGLKTLIDTLNTNLTDAQFILINATSISLVNYTALGIKVGNAPCCLVSDHPGGLCDPGKDPCSNRNEYAFWDNYHFSEVVNRATAARAYNATLPTDAYPFDIRRLVRN</sequence>
<evidence type="ECO:0000313" key="9">
    <source>
        <dbReference type="Proteomes" id="UP001318860"/>
    </source>
</evidence>
<dbReference type="InterPro" id="IPR036514">
    <property type="entry name" value="SGNH_hydro_sf"/>
</dbReference>
<keyword evidence="7" id="KW-0443">Lipid metabolism</keyword>
<dbReference type="Pfam" id="PF00657">
    <property type="entry name" value="Lipase_GDSL"/>
    <property type="match status" value="1"/>
</dbReference>
<evidence type="ECO:0000256" key="3">
    <source>
        <dbReference type="ARBA" id="ARBA00022525"/>
    </source>
</evidence>
<dbReference type="CDD" id="cd01837">
    <property type="entry name" value="SGNH_plant_lipase_like"/>
    <property type="match status" value="1"/>
</dbReference>
<keyword evidence="9" id="KW-1185">Reference proteome</keyword>
<proteinExistence type="inferred from homology"/>
<keyword evidence="3" id="KW-0964">Secreted</keyword>
<dbReference type="EMBL" id="JABTTQ020001211">
    <property type="protein sequence ID" value="KAK6133558.1"/>
    <property type="molecule type" value="Genomic_DNA"/>
</dbReference>
<evidence type="ECO:0000256" key="2">
    <source>
        <dbReference type="ARBA" id="ARBA00008668"/>
    </source>
</evidence>
<organism evidence="8 9">
    <name type="scientific">Rehmannia glutinosa</name>
    <name type="common">Chinese foxglove</name>
    <dbReference type="NCBI Taxonomy" id="99300"/>
    <lineage>
        <taxon>Eukaryota</taxon>
        <taxon>Viridiplantae</taxon>
        <taxon>Streptophyta</taxon>
        <taxon>Embryophyta</taxon>
        <taxon>Tracheophyta</taxon>
        <taxon>Spermatophyta</taxon>
        <taxon>Magnoliopsida</taxon>
        <taxon>eudicotyledons</taxon>
        <taxon>Gunneridae</taxon>
        <taxon>Pentapetalae</taxon>
        <taxon>asterids</taxon>
        <taxon>lamiids</taxon>
        <taxon>Lamiales</taxon>
        <taxon>Orobanchaceae</taxon>
        <taxon>Rehmannieae</taxon>
        <taxon>Rehmannia</taxon>
    </lineage>
</organism>
<dbReference type="PANTHER" id="PTHR45650:SF9">
    <property type="entry name" value="SGNH HYDROLASE-TYPE ESTERASE DOMAIN-CONTAINING PROTEIN"/>
    <property type="match status" value="1"/>
</dbReference>
<dbReference type="SUPFAM" id="SSF52266">
    <property type="entry name" value="SGNH hydrolase"/>
    <property type="match status" value="1"/>
</dbReference>
<name>A0ABR0VEL0_REHGL</name>
<dbReference type="InterPro" id="IPR035669">
    <property type="entry name" value="SGNH_plant_lipase-like"/>
</dbReference>
<dbReference type="InterPro" id="IPR001087">
    <property type="entry name" value="GDSL"/>
</dbReference>
<dbReference type="Proteomes" id="UP001318860">
    <property type="component" value="Unassembled WGS sequence"/>
</dbReference>
<comment type="subcellular location">
    <subcellularLocation>
        <location evidence="1">Secreted</location>
    </subcellularLocation>
</comment>
<dbReference type="Gene3D" id="3.40.50.1110">
    <property type="entry name" value="SGNH hydrolase"/>
    <property type="match status" value="1"/>
</dbReference>
<dbReference type="PANTHER" id="PTHR45650">
    <property type="entry name" value="GDSL-LIKE LIPASE/ACYLHYDROLASE-RELATED"/>
    <property type="match status" value="1"/>
</dbReference>
<keyword evidence="4" id="KW-0732">Signal</keyword>
<evidence type="ECO:0000256" key="7">
    <source>
        <dbReference type="ARBA" id="ARBA00023098"/>
    </source>
</evidence>
<evidence type="ECO:0000256" key="1">
    <source>
        <dbReference type="ARBA" id="ARBA00004613"/>
    </source>
</evidence>
<protein>
    <recommendedName>
        <fullName evidence="10">GDSL esterase/lipase</fullName>
    </recommendedName>
</protein>
<evidence type="ECO:0008006" key="10">
    <source>
        <dbReference type="Google" id="ProtNLM"/>
    </source>
</evidence>
<reference evidence="8 9" key="1">
    <citation type="journal article" date="2021" name="Comput. Struct. Biotechnol. J.">
        <title>De novo genome assembly of the potent medicinal plant Rehmannia glutinosa using nanopore technology.</title>
        <authorList>
            <person name="Ma L."/>
            <person name="Dong C."/>
            <person name="Song C."/>
            <person name="Wang X."/>
            <person name="Zheng X."/>
            <person name="Niu Y."/>
            <person name="Chen S."/>
            <person name="Feng W."/>
        </authorList>
    </citation>
    <scope>NUCLEOTIDE SEQUENCE [LARGE SCALE GENOMIC DNA]</scope>
    <source>
        <strain evidence="8">DH-2019</strain>
    </source>
</reference>
<evidence type="ECO:0000313" key="8">
    <source>
        <dbReference type="EMBL" id="KAK6133558.1"/>
    </source>
</evidence>
<accession>A0ABR0VEL0</accession>
<evidence type="ECO:0000256" key="6">
    <source>
        <dbReference type="ARBA" id="ARBA00022963"/>
    </source>
</evidence>
<gene>
    <name evidence="8" type="ORF">DH2020_032687</name>
</gene>
<evidence type="ECO:0000256" key="5">
    <source>
        <dbReference type="ARBA" id="ARBA00022801"/>
    </source>
</evidence>
<comment type="similarity">
    <text evidence="2">Belongs to the 'GDSL' lipolytic enzyme family.</text>
</comment>
<keyword evidence="6" id="KW-0442">Lipid degradation</keyword>
<evidence type="ECO:0000256" key="4">
    <source>
        <dbReference type="ARBA" id="ARBA00022729"/>
    </source>
</evidence>